<dbReference type="Proteomes" id="UP001212997">
    <property type="component" value="Unassembled WGS sequence"/>
</dbReference>
<evidence type="ECO:0000313" key="3">
    <source>
        <dbReference type="Proteomes" id="UP001212997"/>
    </source>
</evidence>
<comment type="caution">
    <text evidence="2">The sequence shown here is derived from an EMBL/GenBank/DDBJ whole genome shotgun (WGS) entry which is preliminary data.</text>
</comment>
<proteinExistence type="predicted"/>
<evidence type="ECO:0008006" key="4">
    <source>
        <dbReference type="Google" id="ProtNLM"/>
    </source>
</evidence>
<gene>
    <name evidence="2" type="ORF">NLI96_g6439</name>
</gene>
<dbReference type="AlphaFoldDB" id="A0AAD5V110"/>
<organism evidence="2 3">
    <name type="scientific">Meripilus lineatus</name>
    <dbReference type="NCBI Taxonomy" id="2056292"/>
    <lineage>
        <taxon>Eukaryota</taxon>
        <taxon>Fungi</taxon>
        <taxon>Dikarya</taxon>
        <taxon>Basidiomycota</taxon>
        <taxon>Agaricomycotina</taxon>
        <taxon>Agaricomycetes</taxon>
        <taxon>Polyporales</taxon>
        <taxon>Meripilaceae</taxon>
        <taxon>Meripilus</taxon>
    </lineage>
</organism>
<dbReference type="Gene3D" id="2.60.120.260">
    <property type="entry name" value="Galactose-binding domain-like"/>
    <property type="match status" value="1"/>
</dbReference>
<evidence type="ECO:0000256" key="1">
    <source>
        <dbReference type="SAM" id="SignalP"/>
    </source>
</evidence>
<feature type="chain" id="PRO_5042237576" description="DUF642 domain-containing protein" evidence="1">
    <location>
        <begin position="24"/>
        <end position="156"/>
    </location>
</feature>
<reference evidence="2" key="1">
    <citation type="submission" date="2022-07" db="EMBL/GenBank/DDBJ databases">
        <title>Genome Sequence of Physisporinus lineatus.</title>
        <authorList>
            <person name="Buettner E."/>
        </authorList>
    </citation>
    <scope>NUCLEOTIDE SEQUENCE</scope>
    <source>
        <strain evidence="2">VT162</strain>
    </source>
</reference>
<evidence type="ECO:0000313" key="2">
    <source>
        <dbReference type="EMBL" id="KAJ3483247.1"/>
    </source>
</evidence>
<feature type="signal peptide" evidence="1">
    <location>
        <begin position="1"/>
        <end position="23"/>
    </location>
</feature>
<keyword evidence="1" id="KW-0732">Signal</keyword>
<protein>
    <recommendedName>
        <fullName evidence="4">DUF642 domain-containing protein</fullName>
    </recommendedName>
</protein>
<sequence>MRLQNQYFVLLWVLALPIRLISAATQIFDDRDPRVQYISGSWAGRGANGEYRETTSESTSRGDIVEFNFFGTQVAVYGTLGPGNYTTQSTYFINGGSPTTFTTPDGTKQVQYQVPFYTSEILQENINYTLTIVNQGDYFYLDYIEVTVPDDCGPQA</sequence>
<keyword evidence="3" id="KW-1185">Reference proteome</keyword>
<dbReference type="EMBL" id="JANAWD010000235">
    <property type="protein sequence ID" value="KAJ3483247.1"/>
    <property type="molecule type" value="Genomic_DNA"/>
</dbReference>
<accession>A0AAD5V110</accession>
<name>A0AAD5V110_9APHY</name>